<dbReference type="RefSeq" id="WP_194414362.1">
    <property type="nucleotide sequence ID" value="NZ_BAABKZ010000002.1"/>
</dbReference>
<evidence type="ECO:0000313" key="4">
    <source>
        <dbReference type="Proteomes" id="UP001501407"/>
    </source>
</evidence>
<evidence type="ECO:0000256" key="1">
    <source>
        <dbReference type="SAM" id="MobiDB-lite"/>
    </source>
</evidence>
<evidence type="ECO:0008006" key="5">
    <source>
        <dbReference type="Google" id="ProtNLM"/>
    </source>
</evidence>
<keyword evidence="2" id="KW-0472">Membrane</keyword>
<sequence length="113" mass="11584">MSILMVGAVCFGVVAGYITYRTLVRTKETAVSDLAAVFAAIGGGAVTVLFDSKGEQFAWYAIGLLIGMAVFLILRLVIEVPRAKESGEIPIILGDPKSAAPAAPAPGGGGFGR</sequence>
<feature type="transmembrane region" description="Helical" evidence="2">
    <location>
        <begin position="31"/>
        <end position="50"/>
    </location>
</feature>
<keyword evidence="4" id="KW-1185">Reference proteome</keyword>
<feature type="transmembrane region" description="Helical" evidence="2">
    <location>
        <begin position="57"/>
        <end position="78"/>
    </location>
</feature>
<evidence type="ECO:0000313" key="3">
    <source>
        <dbReference type="EMBL" id="GAA5094349.1"/>
    </source>
</evidence>
<comment type="caution">
    <text evidence="3">The sequence shown here is derived from an EMBL/GenBank/DDBJ whole genome shotgun (WGS) entry which is preliminary data.</text>
</comment>
<protein>
    <recommendedName>
        <fullName evidence="5">GlsB/YeaQ/YmgE family stress response membrane protein</fullName>
    </recommendedName>
</protein>
<organism evidence="3 4">
    <name type="scientific">Microbacterium yannicii</name>
    <dbReference type="NCBI Taxonomy" id="671622"/>
    <lineage>
        <taxon>Bacteria</taxon>
        <taxon>Bacillati</taxon>
        <taxon>Actinomycetota</taxon>
        <taxon>Actinomycetes</taxon>
        <taxon>Micrococcales</taxon>
        <taxon>Microbacteriaceae</taxon>
        <taxon>Microbacterium</taxon>
    </lineage>
</organism>
<accession>A0ABP9MFI7</accession>
<name>A0ABP9MFI7_9MICO</name>
<feature type="region of interest" description="Disordered" evidence="1">
    <location>
        <begin position="94"/>
        <end position="113"/>
    </location>
</feature>
<dbReference type="Proteomes" id="UP001501407">
    <property type="component" value="Unassembled WGS sequence"/>
</dbReference>
<keyword evidence="2" id="KW-1133">Transmembrane helix</keyword>
<gene>
    <name evidence="3" type="ORF">GCM10025760_25480</name>
</gene>
<evidence type="ECO:0000256" key="2">
    <source>
        <dbReference type="SAM" id="Phobius"/>
    </source>
</evidence>
<reference evidence="4" key="1">
    <citation type="journal article" date="2019" name="Int. J. Syst. Evol. Microbiol.">
        <title>The Global Catalogue of Microorganisms (GCM) 10K type strain sequencing project: providing services to taxonomists for standard genome sequencing and annotation.</title>
        <authorList>
            <consortium name="The Broad Institute Genomics Platform"/>
            <consortium name="The Broad Institute Genome Sequencing Center for Infectious Disease"/>
            <person name="Wu L."/>
            <person name="Ma J."/>
        </authorList>
    </citation>
    <scope>NUCLEOTIDE SEQUENCE [LARGE SCALE GENOMIC DNA]</scope>
    <source>
        <strain evidence="4">JCM 18959</strain>
    </source>
</reference>
<dbReference type="EMBL" id="BAABKZ010000002">
    <property type="protein sequence ID" value="GAA5094349.1"/>
    <property type="molecule type" value="Genomic_DNA"/>
</dbReference>
<proteinExistence type="predicted"/>
<keyword evidence="2" id="KW-0812">Transmembrane</keyword>